<organism evidence="2 3">
    <name type="scientific">Microbulbifer epialgicus</name>
    <dbReference type="NCBI Taxonomy" id="393907"/>
    <lineage>
        <taxon>Bacteria</taxon>
        <taxon>Pseudomonadati</taxon>
        <taxon>Pseudomonadota</taxon>
        <taxon>Gammaproteobacteria</taxon>
        <taxon>Cellvibrionales</taxon>
        <taxon>Microbulbiferaceae</taxon>
        <taxon>Microbulbifer</taxon>
    </lineage>
</organism>
<dbReference type="PANTHER" id="PTHR43179">
    <property type="entry name" value="RHAMNOSYLTRANSFERASE WBBL"/>
    <property type="match status" value="1"/>
</dbReference>
<feature type="domain" description="Glycosyltransferase 2-like" evidence="1">
    <location>
        <begin position="222"/>
        <end position="350"/>
    </location>
</feature>
<dbReference type="CDD" id="cd04184">
    <property type="entry name" value="GT2_RfbC_Mx_like"/>
    <property type="match status" value="1"/>
</dbReference>
<reference evidence="2 3" key="1">
    <citation type="submission" date="2024-08" db="EMBL/GenBank/DDBJ databases">
        <authorList>
            <person name="Ishaq N."/>
        </authorList>
    </citation>
    <scope>NUCLEOTIDE SEQUENCE [LARGE SCALE GENOMIC DNA]</scope>
    <source>
        <strain evidence="2 3">DSM 18651</strain>
    </source>
</reference>
<dbReference type="Gene3D" id="3.90.550.10">
    <property type="entry name" value="Spore Coat Polysaccharide Biosynthesis Protein SpsA, Chain A"/>
    <property type="match status" value="2"/>
</dbReference>
<accession>A0ABV4P3Q3</accession>
<gene>
    <name evidence="2" type="ORF">ACCI49_19045</name>
</gene>
<dbReference type="EC" id="2.4.-.-" evidence="2"/>
<dbReference type="EMBL" id="JBGMEK010000065">
    <property type="protein sequence ID" value="MFA0813008.1"/>
    <property type="molecule type" value="Genomic_DNA"/>
</dbReference>
<keyword evidence="2" id="KW-0328">Glycosyltransferase</keyword>
<evidence type="ECO:0000313" key="3">
    <source>
        <dbReference type="Proteomes" id="UP001569428"/>
    </source>
</evidence>
<evidence type="ECO:0000259" key="1">
    <source>
        <dbReference type="Pfam" id="PF00535"/>
    </source>
</evidence>
<dbReference type="PANTHER" id="PTHR43179:SF7">
    <property type="entry name" value="RHAMNOSYLTRANSFERASE WBBL"/>
    <property type="match status" value="1"/>
</dbReference>
<comment type="caution">
    <text evidence="2">The sequence shown here is derived from an EMBL/GenBank/DDBJ whole genome shotgun (WGS) entry which is preliminary data.</text>
</comment>
<proteinExistence type="predicted"/>
<sequence>MVKFIKSLFSIDLLSDLVPIVDIEPVDGGGEELHWRSLGIDPQFSLPKGCLRRGWYMFELRLIHNRSSANASLYVNTGSGFSEEERYSLSCISERIVKRVLYFPKGVQELRFDPMEEAGLFSIAQLRLVPLMPRFAYSLLAKRLIAKHPRFRKFNRGEVLANLKNEAIEQGGNWVDLGLSYYAQTFSRKCTGLEYQEWIDQVEALRLPKSEPVTDTDGPLISIILPTYNTEVTLLRDCINSVLAQSYSNWELCIADDASPESEVKACLEEYQSLDPRIQVVFRKDNGHISAASNSALALVTGEYVALLDHDDTLAPYALQKIIEAIADNPKALLLYSDEDKIDELGQRFAPHFKSNWNPDLLLSQNYICHLTILKAALVENVGGFRLGVEGSQDHDLLLRCMPYLNADNVVHIPEILYHWRAISGSTAQAGSAKIYAETAGLRAVSDYLKSQGLQAAAVPGTVPNSYRVRWAIPEPAPLVSLLVPTRDGVDILKPCVEAILSKTNYPNFELLILDNQSSCEATLHFLEEVSASDSRVTVHRWNHPFNYSAINNFGVELVKGEIIGLINNDIEPINDDWLSEMAGQVLRPEIGCVGAKLYYPNDTIQHGGVILGIGGVAGHAHKYFNRNEYGYFSRLHLVQNLSAVTAACLLLRKKVFEEVGGLNEEDLAVSFNDVDLCLKVREAGYRNLWTPYAELYHHESVSRGADDTMIKRRRAQREAEYMRSQWGDLLDKDPAYNPNLTLVHEDFSLA</sequence>
<dbReference type="GO" id="GO:0016757">
    <property type="term" value="F:glycosyltransferase activity"/>
    <property type="evidence" value="ECO:0007669"/>
    <property type="project" value="UniProtKB-KW"/>
</dbReference>
<keyword evidence="3" id="KW-1185">Reference proteome</keyword>
<dbReference type="SUPFAM" id="SSF53448">
    <property type="entry name" value="Nucleotide-diphospho-sugar transferases"/>
    <property type="match status" value="2"/>
</dbReference>
<dbReference type="InterPro" id="IPR001173">
    <property type="entry name" value="Glyco_trans_2-like"/>
</dbReference>
<dbReference type="Proteomes" id="UP001569428">
    <property type="component" value="Unassembled WGS sequence"/>
</dbReference>
<dbReference type="CDD" id="cd04186">
    <property type="entry name" value="GT_2_like_c"/>
    <property type="match status" value="1"/>
</dbReference>
<dbReference type="RefSeq" id="WP_371840752.1">
    <property type="nucleotide sequence ID" value="NZ_JBGMEK010000065.1"/>
</dbReference>
<dbReference type="Pfam" id="PF00535">
    <property type="entry name" value="Glycos_transf_2"/>
    <property type="match status" value="2"/>
</dbReference>
<evidence type="ECO:0000313" key="2">
    <source>
        <dbReference type="EMBL" id="MFA0813008.1"/>
    </source>
</evidence>
<protein>
    <submittedName>
        <fullName evidence="2">Glycosyltransferase</fullName>
        <ecNumber evidence="2">2.4.-.-</ecNumber>
    </submittedName>
</protein>
<feature type="domain" description="Glycosyltransferase 2-like" evidence="1">
    <location>
        <begin position="481"/>
        <end position="660"/>
    </location>
</feature>
<dbReference type="InterPro" id="IPR029044">
    <property type="entry name" value="Nucleotide-diphossugar_trans"/>
</dbReference>
<keyword evidence="2" id="KW-0808">Transferase</keyword>
<name>A0ABV4P3Q3_9GAMM</name>